<dbReference type="EMBL" id="FXTB01000008">
    <property type="protein sequence ID" value="SMO81295.1"/>
    <property type="molecule type" value="Genomic_DNA"/>
</dbReference>
<dbReference type="Proteomes" id="UP000319040">
    <property type="component" value="Unassembled WGS sequence"/>
</dbReference>
<dbReference type="InterPro" id="IPR015882">
    <property type="entry name" value="HEX_bac_N"/>
</dbReference>
<dbReference type="AlphaFoldDB" id="A0A521EBJ4"/>
<keyword evidence="7" id="KW-0472">Membrane</keyword>
<feature type="active site" description="Proton donor" evidence="6">
    <location>
        <position position="374"/>
    </location>
</feature>
<dbReference type="PANTHER" id="PTHR22600">
    <property type="entry name" value="BETA-HEXOSAMINIDASE"/>
    <property type="match status" value="1"/>
</dbReference>
<dbReference type="PROSITE" id="PS51820">
    <property type="entry name" value="PA14"/>
    <property type="match status" value="1"/>
</dbReference>
<feature type="domain" description="PA14" evidence="8">
    <location>
        <begin position="651"/>
        <end position="788"/>
    </location>
</feature>
<dbReference type="Gene3D" id="3.30.379.10">
    <property type="entry name" value="Chitobiase/beta-hexosaminidase domain 2-like"/>
    <property type="match status" value="1"/>
</dbReference>
<evidence type="ECO:0000256" key="5">
    <source>
        <dbReference type="ARBA" id="ARBA00023295"/>
    </source>
</evidence>
<dbReference type="PRINTS" id="PR00738">
    <property type="entry name" value="GLHYDRLASE20"/>
</dbReference>
<dbReference type="GO" id="GO:0016020">
    <property type="term" value="C:membrane"/>
    <property type="evidence" value="ECO:0007669"/>
    <property type="project" value="TreeGrafter"/>
</dbReference>
<dbReference type="GO" id="GO:0004563">
    <property type="term" value="F:beta-N-acetylhexosaminidase activity"/>
    <property type="evidence" value="ECO:0007669"/>
    <property type="project" value="UniProtKB-EC"/>
</dbReference>
<name>A0A521EBJ4_SACCC</name>
<keyword evidence="10" id="KW-1185">Reference proteome</keyword>
<dbReference type="GO" id="GO:0005975">
    <property type="term" value="P:carbohydrate metabolic process"/>
    <property type="evidence" value="ECO:0007669"/>
    <property type="project" value="InterPro"/>
</dbReference>
<dbReference type="EC" id="3.2.1.52" evidence="3"/>
<evidence type="ECO:0000313" key="10">
    <source>
        <dbReference type="Proteomes" id="UP000319040"/>
    </source>
</evidence>
<dbReference type="SUPFAM" id="SSF55545">
    <property type="entry name" value="beta-N-acetylhexosaminidase-like domain"/>
    <property type="match status" value="1"/>
</dbReference>
<comment type="catalytic activity">
    <reaction evidence="1">
        <text>Hydrolysis of terminal non-reducing N-acetyl-D-hexosamine residues in N-acetyl-beta-D-hexosaminides.</text>
        <dbReference type="EC" id="3.2.1.52"/>
    </reaction>
</comment>
<comment type="similarity">
    <text evidence="2">Belongs to the glycosyl hydrolase 20 family.</text>
</comment>
<gene>
    <name evidence="9" type="ORF">SAMN06265379_108101</name>
</gene>
<dbReference type="SUPFAM" id="SSF56988">
    <property type="entry name" value="Anthrax protective antigen"/>
    <property type="match status" value="1"/>
</dbReference>
<keyword evidence="5" id="KW-0326">Glycosidase</keyword>
<evidence type="ECO:0000313" key="9">
    <source>
        <dbReference type="EMBL" id="SMO81295.1"/>
    </source>
</evidence>
<dbReference type="InterPro" id="IPR017853">
    <property type="entry name" value="GH"/>
</dbReference>
<dbReference type="PROSITE" id="PS00028">
    <property type="entry name" value="ZINC_FINGER_C2H2_1"/>
    <property type="match status" value="1"/>
</dbReference>
<dbReference type="InterPro" id="IPR015883">
    <property type="entry name" value="Glyco_hydro_20_cat"/>
</dbReference>
<sequence length="790" mass="90406">MRGSEGIFPRVVTPVMILYTFILILKLMKHLLFINLFVALLLASCATPSFEADQVALIPKPDSFTLHEQSFRISASTPLFTDNEKQRKATDYLNFLLDRAAGFELAVQQGEGSKGVVFQTVDGMAPEAYRLEVNPSQILVQASGEAGFFYGVQSIRQLLPIQIESKQVLQAEWLVPSVVIEDQPRFEWRGMHMDFSRHFFTLDEVKEFLDYMALYKLNTFHMHLTDDQGWRIEIKKYPLLTEKGAWRKENDHDKTANRLAKTDETFKMDQRHYRNIDGERKYGGFFTQEQIKEIIKYADERCITVMPEIDMPGHFKSAIDNYPYLSCTGEAGWGEVFSTPACVGKETTYEFMENILAEVAELFPYEYIHIGGDEVNTKSWEDCPRCQREMRKQGLKTEHELQTHFNHRIEAFLHSKGKRLMGWDEIAEGGLTPDASIMWWRNWAPTMLNVAADNGSDIVITPDFEYYFDFTYEATPVQKTYDYEPIPEDFTPEQAKHILGVQANIWTEWIPNFTRLQYQTFPRLQALAETGWSEKEAKDFEDFTQRLLPHYDRMDVMGIHYYIPAVEGLNKKIAFIDSAMVTLEVPLQGVEIRYTLDGSQPTKEDFLYTGPFAISKNATIKARGFRGKITGEVSEAEVEKQSFREAVNVDPQNKGLQRWFVENKFKVVEEVKLPPSPKWTHVDKPDMGEHAALSLYSMVFKGYFKAEKDGMYEFAVTSDDGSLLYFGDKLIVDNGGNHAALKRSGMVALKKGWHPITLFFHQAGGGGELNVTYAAPGEAFKELDGSAVGY</sequence>
<accession>A0A521EBJ4</accession>
<evidence type="ECO:0000256" key="4">
    <source>
        <dbReference type="ARBA" id="ARBA00022801"/>
    </source>
</evidence>
<evidence type="ECO:0000256" key="2">
    <source>
        <dbReference type="ARBA" id="ARBA00006285"/>
    </source>
</evidence>
<dbReference type="Gene3D" id="3.20.20.80">
    <property type="entry name" value="Glycosidases"/>
    <property type="match status" value="1"/>
</dbReference>
<proteinExistence type="inferred from homology"/>
<dbReference type="SUPFAM" id="SSF51445">
    <property type="entry name" value="(Trans)glycosidases"/>
    <property type="match status" value="1"/>
</dbReference>
<protein>
    <recommendedName>
        <fullName evidence="3">beta-N-acetylhexosaminidase</fullName>
        <ecNumber evidence="3">3.2.1.52</ecNumber>
    </recommendedName>
</protein>
<dbReference type="Gene3D" id="2.60.120.1560">
    <property type="match status" value="1"/>
</dbReference>
<dbReference type="InterPro" id="IPR026876">
    <property type="entry name" value="Fn3_assoc_repeat"/>
</dbReference>
<dbReference type="Pfam" id="PF02838">
    <property type="entry name" value="Glyco_hydro_20b"/>
    <property type="match status" value="1"/>
</dbReference>
<dbReference type="Pfam" id="PF00728">
    <property type="entry name" value="Glyco_hydro_20"/>
    <property type="match status" value="1"/>
</dbReference>
<dbReference type="Pfam" id="PF13287">
    <property type="entry name" value="Fn3_assoc"/>
    <property type="match status" value="1"/>
</dbReference>
<dbReference type="CDD" id="cd06563">
    <property type="entry name" value="GH20_chitobiase-like"/>
    <property type="match status" value="1"/>
</dbReference>
<dbReference type="PANTHER" id="PTHR22600:SF57">
    <property type="entry name" value="BETA-N-ACETYLHEXOSAMINIDASE"/>
    <property type="match status" value="1"/>
</dbReference>
<dbReference type="Pfam" id="PF07691">
    <property type="entry name" value="PA14"/>
    <property type="match status" value="1"/>
</dbReference>
<evidence type="ECO:0000256" key="6">
    <source>
        <dbReference type="PIRSR" id="PIRSR625705-1"/>
    </source>
</evidence>
<dbReference type="InterPro" id="IPR011658">
    <property type="entry name" value="PA14_dom"/>
</dbReference>
<evidence type="ECO:0000256" key="7">
    <source>
        <dbReference type="SAM" id="Phobius"/>
    </source>
</evidence>
<organism evidence="9 10">
    <name type="scientific">Saccharicrinis carchari</name>
    <dbReference type="NCBI Taxonomy" id="1168039"/>
    <lineage>
        <taxon>Bacteria</taxon>
        <taxon>Pseudomonadati</taxon>
        <taxon>Bacteroidota</taxon>
        <taxon>Bacteroidia</taxon>
        <taxon>Marinilabiliales</taxon>
        <taxon>Marinilabiliaceae</taxon>
        <taxon>Saccharicrinis</taxon>
    </lineage>
</organism>
<dbReference type="InterPro" id="IPR013087">
    <property type="entry name" value="Znf_C2H2_type"/>
</dbReference>
<dbReference type="OrthoDB" id="1090159at2"/>
<feature type="transmembrane region" description="Helical" evidence="7">
    <location>
        <begin position="6"/>
        <end position="25"/>
    </location>
</feature>
<keyword evidence="7" id="KW-1133">Transmembrane helix</keyword>
<reference evidence="9 10" key="1">
    <citation type="submission" date="2017-05" db="EMBL/GenBank/DDBJ databases">
        <authorList>
            <person name="Varghese N."/>
            <person name="Submissions S."/>
        </authorList>
    </citation>
    <scope>NUCLEOTIDE SEQUENCE [LARGE SCALE GENOMIC DNA]</scope>
    <source>
        <strain evidence="9 10">DSM 27040</strain>
    </source>
</reference>
<dbReference type="InterPro" id="IPR025705">
    <property type="entry name" value="Beta_hexosaminidase_sua/sub"/>
</dbReference>
<dbReference type="InterPro" id="IPR037524">
    <property type="entry name" value="PA14/GLEYA"/>
</dbReference>
<evidence type="ECO:0000256" key="3">
    <source>
        <dbReference type="ARBA" id="ARBA00012663"/>
    </source>
</evidence>
<keyword evidence="4" id="KW-0378">Hydrolase</keyword>
<dbReference type="InterPro" id="IPR029018">
    <property type="entry name" value="Hex-like_dom2"/>
</dbReference>
<dbReference type="SMART" id="SM00758">
    <property type="entry name" value="PA14"/>
    <property type="match status" value="1"/>
</dbReference>
<evidence type="ECO:0000256" key="1">
    <source>
        <dbReference type="ARBA" id="ARBA00001231"/>
    </source>
</evidence>
<evidence type="ECO:0000259" key="8">
    <source>
        <dbReference type="PROSITE" id="PS51820"/>
    </source>
</evidence>
<keyword evidence="7" id="KW-0812">Transmembrane</keyword>
<dbReference type="GO" id="GO:0030203">
    <property type="term" value="P:glycosaminoglycan metabolic process"/>
    <property type="evidence" value="ECO:0007669"/>
    <property type="project" value="TreeGrafter"/>
</dbReference>